<dbReference type="HOGENOM" id="CLU_049557_0_0_7"/>
<protein>
    <submittedName>
        <fullName evidence="2">Coenzyme A transferase</fullName>
    </submittedName>
</protein>
<evidence type="ECO:0000313" key="3">
    <source>
        <dbReference type="Proteomes" id="UP000001784"/>
    </source>
</evidence>
<dbReference type="InterPro" id="IPR037171">
    <property type="entry name" value="NagB/RpiA_transferase-like"/>
</dbReference>
<dbReference type="PANTHER" id="PTHR13707:SF60">
    <property type="entry name" value="ACETATE COA-TRANSFERASE SUBUNIT ALPHA"/>
    <property type="match status" value="1"/>
</dbReference>
<dbReference type="EMBL" id="CP000478">
    <property type="protein sequence ID" value="ABK16509.1"/>
    <property type="molecule type" value="Genomic_DNA"/>
</dbReference>
<evidence type="ECO:0000256" key="1">
    <source>
        <dbReference type="ARBA" id="ARBA00022679"/>
    </source>
</evidence>
<dbReference type="STRING" id="335543.Sfum_0811"/>
<dbReference type="Gene3D" id="3.30.30.40">
    <property type="match status" value="1"/>
</dbReference>
<dbReference type="SMART" id="SM00882">
    <property type="entry name" value="CoA_trans"/>
    <property type="match status" value="1"/>
</dbReference>
<dbReference type="KEGG" id="sfu:Sfum_0811"/>
<dbReference type="InParanoid" id="A0LGF7"/>
<dbReference type="Gene3D" id="3.40.1080.10">
    <property type="entry name" value="Glutaconate Coenzyme A-transferase"/>
    <property type="match status" value="1"/>
</dbReference>
<accession>A0LGF7</accession>
<reference evidence="2 3" key="1">
    <citation type="submission" date="2006-10" db="EMBL/GenBank/DDBJ databases">
        <title>Complete sequence of Syntrophobacter fumaroxidans MPOB.</title>
        <authorList>
            <consortium name="US DOE Joint Genome Institute"/>
            <person name="Copeland A."/>
            <person name="Lucas S."/>
            <person name="Lapidus A."/>
            <person name="Barry K."/>
            <person name="Detter J.C."/>
            <person name="Glavina del Rio T."/>
            <person name="Hammon N."/>
            <person name="Israni S."/>
            <person name="Pitluck S."/>
            <person name="Goltsman E.G."/>
            <person name="Martinez M."/>
            <person name="Schmutz J."/>
            <person name="Larimer F."/>
            <person name="Land M."/>
            <person name="Hauser L."/>
            <person name="Kyrpides N."/>
            <person name="Kim E."/>
            <person name="Boone D.R."/>
            <person name="Brockman F."/>
            <person name="Culley D."/>
            <person name="Ferry J."/>
            <person name="Gunsalus R."/>
            <person name="McInerney M.J."/>
            <person name="Morrison M."/>
            <person name="Plugge C."/>
            <person name="Rohlin L."/>
            <person name="Scholten J."/>
            <person name="Sieber J."/>
            <person name="Stams A.J.M."/>
            <person name="Worm P."/>
            <person name="Henstra A.M."/>
            <person name="Richardson P."/>
        </authorList>
    </citation>
    <scope>NUCLEOTIDE SEQUENCE [LARGE SCALE GENOMIC DNA]</scope>
    <source>
        <strain evidence="3">DSM 10017 / MPOB</strain>
    </source>
</reference>
<dbReference type="eggNOG" id="COG1788">
    <property type="taxonomic scope" value="Bacteria"/>
</dbReference>
<dbReference type="GO" id="GO:0008410">
    <property type="term" value="F:CoA-transferase activity"/>
    <property type="evidence" value="ECO:0007669"/>
    <property type="project" value="InterPro"/>
</dbReference>
<dbReference type="AlphaFoldDB" id="A0LGF7"/>
<dbReference type="Pfam" id="PF01144">
    <property type="entry name" value="CoA_trans"/>
    <property type="match status" value="1"/>
</dbReference>
<keyword evidence="3" id="KW-1185">Reference proteome</keyword>
<proteinExistence type="predicted"/>
<keyword evidence="1 2" id="KW-0808">Transferase</keyword>
<dbReference type="SUPFAM" id="SSF100950">
    <property type="entry name" value="NagB/RpiA/CoA transferase-like"/>
    <property type="match status" value="1"/>
</dbReference>
<gene>
    <name evidence="2" type="ordered locus">Sfum_0811</name>
</gene>
<organism evidence="2 3">
    <name type="scientific">Syntrophobacter fumaroxidans (strain DSM 10017 / MPOB)</name>
    <dbReference type="NCBI Taxonomy" id="335543"/>
    <lineage>
        <taxon>Bacteria</taxon>
        <taxon>Pseudomonadati</taxon>
        <taxon>Thermodesulfobacteriota</taxon>
        <taxon>Syntrophobacteria</taxon>
        <taxon>Syntrophobacterales</taxon>
        <taxon>Syntrophobacteraceae</taxon>
        <taxon>Syntrophobacter</taxon>
    </lineage>
</organism>
<dbReference type="RefSeq" id="WP_011697682.1">
    <property type="nucleotide sequence ID" value="NC_008554.1"/>
</dbReference>
<dbReference type="Proteomes" id="UP000001784">
    <property type="component" value="Chromosome"/>
</dbReference>
<name>A0LGF7_SYNFM</name>
<sequence>MAAVRDKRMTLKEAVSKYVNDGDTVYYGGFQIHVPMALTHEIIRQKKKNLHIINASTDVGGLDLLVAGGCVSEMHIAWAMNWYVKAPYAIRRAFQSGQLKRFDLSNFGATSALIAGFLGIPFIPVRGNIGTDIIKYNQTDAKVIEDPFTGSKITVVRGWRADVAIIHAQKVDRLGNVVTWGTRGVTDEFGTMGTKRGVIVTAEEIVEPEEVRSDPDRTLVPYFKTLAVVHCPWGAHPSACRGYYGLDIRFSQYQGKYERSAELLPHFMKEWIFGCEDHAAYIKKYVSKFGQQGLDRLKPVLGFEPKMKVDYGYHDPAVWKGVPQYTDEHIKA</sequence>
<evidence type="ECO:0000313" key="2">
    <source>
        <dbReference type="EMBL" id="ABK16509.1"/>
    </source>
</evidence>
<dbReference type="InterPro" id="IPR004165">
    <property type="entry name" value="CoA_trans_fam_I"/>
</dbReference>
<dbReference type="PANTHER" id="PTHR13707">
    <property type="entry name" value="KETOACID-COENZYME A TRANSFERASE"/>
    <property type="match status" value="1"/>
</dbReference>